<feature type="compositionally biased region" description="Polar residues" evidence="1">
    <location>
        <begin position="284"/>
        <end position="296"/>
    </location>
</feature>
<feature type="compositionally biased region" description="Polar residues" evidence="1">
    <location>
        <begin position="395"/>
        <end position="408"/>
    </location>
</feature>
<dbReference type="AlphaFoldDB" id="A0A8K0J2U6"/>
<sequence>MAPAGLFITTGALAMMATTATMTLEIVLCVDAADNSSLADVCGAAAALEAAALVMLGALGLLQATQHNITSSRRQSNLSFVLQLLICGAAAATSIVALVFSEQSMPNRHNDARIDISRNLPIGLAIAGAFAAVFQFVFISFCFLVRGDVVHGPSSLFRSSEDQRSRHVKGIRYSQTVPIMFNQETTMLKAKNSTLARHQKISEGAVGHLRASINRVVRRAPSRTKLLGFERKRPPSLEFAPPRTSDDTSFDSWDTSTVDVHNRQVVMELASPTTINRALETIPASPSGSLTSSQPDTPLDSPCLEPPQVLRRIESYSSSLRSRNETNRLPPDSCVNEMHIHPLFRSDSPIPPPAATPGTIVLAAPSAGLIISRRGSLQSLKRIRSGSLPMVRSPLMNQQAGVDSPEQTRTTDDQGALPRDASTRSERRMTPPIPEWLLSPTMKANLDSFKEQQLQGGR</sequence>
<accession>A0A8K0J2U6</accession>
<feature type="transmembrane region" description="Helical" evidence="2">
    <location>
        <begin position="77"/>
        <end position="100"/>
    </location>
</feature>
<feature type="transmembrane region" description="Helical" evidence="2">
    <location>
        <begin position="42"/>
        <end position="65"/>
    </location>
</feature>
<proteinExistence type="predicted"/>
<evidence type="ECO:0008006" key="5">
    <source>
        <dbReference type="Google" id="ProtNLM"/>
    </source>
</evidence>
<keyword evidence="2" id="KW-0472">Membrane</keyword>
<evidence type="ECO:0000313" key="3">
    <source>
        <dbReference type="EMBL" id="KAG5920885.1"/>
    </source>
</evidence>
<evidence type="ECO:0000256" key="2">
    <source>
        <dbReference type="SAM" id="Phobius"/>
    </source>
</evidence>
<keyword evidence="2" id="KW-1133">Transmembrane helix</keyword>
<name>A0A8K0J2U6_9HYPO</name>
<dbReference type="OrthoDB" id="5431149at2759"/>
<reference evidence="3" key="1">
    <citation type="journal article" date="2020" name="bioRxiv">
        <title>Whole genome comparisons of ergot fungi reveals the divergence and evolution of species within the genus Claviceps are the result of varying mechanisms driving genome evolution and host range expansion.</title>
        <authorList>
            <person name="Wyka S.A."/>
            <person name="Mondo S.J."/>
            <person name="Liu M."/>
            <person name="Dettman J."/>
            <person name="Nalam V."/>
            <person name="Broders K.D."/>
        </authorList>
    </citation>
    <scope>NUCLEOTIDE SEQUENCE</scope>
    <source>
        <strain evidence="3">CCC 489</strain>
    </source>
</reference>
<protein>
    <recommendedName>
        <fullName evidence="5">Transmembrane protein</fullName>
    </recommendedName>
</protein>
<evidence type="ECO:0000256" key="1">
    <source>
        <dbReference type="SAM" id="MobiDB-lite"/>
    </source>
</evidence>
<organism evidence="3 4">
    <name type="scientific">Claviceps africana</name>
    <dbReference type="NCBI Taxonomy" id="83212"/>
    <lineage>
        <taxon>Eukaryota</taxon>
        <taxon>Fungi</taxon>
        <taxon>Dikarya</taxon>
        <taxon>Ascomycota</taxon>
        <taxon>Pezizomycotina</taxon>
        <taxon>Sordariomycetes</taxon>
        <taxon>Hypocreomycetidae</taxon>
        <taxon>Hypocreales</taxon>
        <taxon>Clavicipitaceae</taxon>
        <taxon>Claviceps</taxon>
    </lineage>
</organism>
<keyword evidence="2" id="KW-0812">Transmembrane</keyword>
<feature type="region of interest" description="Disordered" evidence="1">
    <location>
        <begin position="388"/>
        <end position="444"/>
    </location>
</feature>
<feature type="region of interest" description="Disordered" evidence="1">
    <location>
        <begin position="233"/>
        <end position="252"/>
    </location>
</feature>
<feature type="region of interest" description="Disordered" evidence="1">
    <location>
        <begin position="283"/>
        <end position="305"/>
    </location>
</feature>
<dbReference type="EMBL" id="SRPY01000589">
    <property type="protein sequence ID" value="KAG5920885.1"/>
    <property type="molecule type" value="Genomic_DNA"/>
</dbReference>
<dbReference type="Proteomes" id="UP000811619">
    <property type="component" value="Unassembled WGS sequence"/>
</dbReference>
<keyword evidence="4" id="KW-1185">Reference proteome</keyword>
<feature type="transmembrane region" description="Helical" evidence="2">
    <location>
        <begin position="120"/>
        <end position="145"/>
    </location>
</feature>
<evidence type="ECO:0000313" key="4">
    <source>
        <dbReference type="Proteomes" id="UP000811619"/>
    </source>
</evidence>
<comment type="caution">
    <text evidence="3">The sequence shown here is derived from an EMBL/GenBank/DDBJ whole genome shotgun (WGS) entry which is preliminary data.</text>
</comment>
<gene>
    <name evidence="3" type="ORF">E4U42_006037</name>
</gene>